<evidence type="ECO:0000313" key="4">
    <source>
        <dbReference type="Proteomes" id="UP001456524"/>
    </source>
</evidence>
<dbReference type="PANTHER" id="PTHR10039">
    <property type="entry name" value="AMELOGENIN"/>
    <property type="match status" value="1"/>
</dbReference>
<protein>
    <recommendedName>
        <fullName evidence="2">Nephrocystin 3-like N-terminal domain-containing protein</fullName>
    </recommendedName>
</protein>
<feature type="domain" description="Nephrocystin 3-like N-terminal" evidence="2">
    <location>
        <begin position="6"/>
        <end position="51"/>
    </location>
</feature>
<keyword evidence="4" id="KW-1185">Reference proteome</keyword>
<sequence>MIVELSSEFTNVFIVMDALDECTEGPRWKIFEFISALTLKVSGAKFFITSRPESSIRRDFNGLEALDFEIDVAATRNDMEEYVKDQLQYLTQPLQPGEPPKRRNLCVKEEQTKDVLSSIPGGLYDTYERILEQIRKKTKPKQRLASKCLMWVLKAKKQPFKIDELICAIATDANFTMFGQILEKREDYKKQDILDACLNLLILEGETVRPVHYSLAEFFEQEKTIKNSALAELRNPQLMEARIANTCLVFLKLYHAEDSPVKRRKTRGKGFHLIRYWALFLTNTSSLLQKNALKTFRIRYGPFVAKEATAKDFLYITQLCELSILTEDERWNTRALHRSILAVACAKGPIDRVRKLVDLENIPVPTSWSPLRAAVDIIKKQT</sequence>
<reference evidence="3 4" key="1">
    <citation type="journal article" date="2022" name="G3 (Bethesda)">
        <title>Enemy or ally: a genomic approach to elucidate the lifestyle of Phyllosticta citrichinaensis.</title>
        <authorList>
            <person name="Buijs V.A."/>
            <person name="Groenewald J.Z."/>
            <person name="Haridas S."/>
            <person name="LaButti K.M."/>
            <person name="Lipzen A."/>
            <person name="Martin F.M."/>
            <person name="Barry K."/>
            <person name="Grigoriev I.V."/>
            <person name="Crous P.W."/>
            <person name="Seidl M.F."/>
        </authorList>
    </citation>
    <scope>NUCLEOTIDE SEQUENCE [LARGE SCALE GENOMIC DNA]</scope>
    <source>
        <strain evidence="3 4">CBS 129764</strain>
    </source>
</reference>
<accession>A0ABR1XVN0</accession>
<dbReference type="Proteomes" id="UP001456524">
    <property type="component" value="Unassembled WGS sequence"/>
</dbReference>
<organism evidence="3 4">
    <name type="scientific">Phyllosticta citrichinensis</name>
    <dbReference type="NCBI Taxonomy" id="1130410"/>
    <lineage>
        <taxon>Eukaryota</taxon>
        <taxon>Fungi</taxon>
        <taxon>Dikarya</taxon>
        <taxon>Ascomycota</taxon>
        <taxon>Pezizomycotina</taxon>
        <taxon>Dothideomycetes</taxon>
        <taxon>Dothideomycetes incertae sedis</taxon>
        <taxon>Botryosphaeriales</taxon>
        <taxon>Phyllostictaceae</taxon>
        <taxon>Phyllosticta</taxon>
    </lineage>
</organism>
<dbReference type="PANTHER" id="PTHR10039:SF16">
    <property type="entry name" value="GPI INOSITOL-DEACYLASE"/>
    <property type="match status" value="1"/>
</dbReference>
<evidence type="ECO:0000256" key="1">
    <source>
        <dbReference type="ARBA" id="ARBA00022737"/>
    </source>
</evidence>
<evidence type="ECO:0000259" key="2">
    <source>
        <dbReference type="Pfam" id="PF24883"/>
    </source>
</evidence>
<dbReference type="Pfam" id="PF24883">
    <property type="entry name" value="NPHP3_N"/>
    <property type="match status" value="1"/>
</dbReference>
<comment type="caution">
    <text evidence="3">The sequence shown here is derived from an EMBL/GenBank/DDBJ whole genome shotgun (WGS) entry which is preliminary data.</text>
</comment>
<evidence type="ECO:0000313" key="3">
    <source>
        <dbReference type="EMBL" id="KAK8169463.1"/>
    </source>
</evidence>
<dbReference type="EMBL" id="JBBWUH010000004">
    <property type="protein sequence ID" value="KAK8169463.1"/>
    <property type="molecule type" value="Genomic_DNA"/>
</dbReference>
<name>A0ABR1XVN0_9PEZI</name>
<keyword evidence="1" id="KW-0677">Repeat</keyword>
<gene>
    <name evidence="3" type="ORF">IWX90DRAFT_501164</name>
</gene>
<dbReference type="InterPro" id="IPR056884">
    <property type="entry name" value="NPHP3-like_N"/>
</dbReference>
<proteinExistence type="predicted"/>